<protein>
    <submittedName>
        <fullName evidence="1">Uncharacterized protein</fullName>
    </submittedName>
</protein>
<dbReference type="GeneID" id="89668371"/>
<evidence type="ECO:0000313" key="1">
    <source>
        <dbReference type="EMBL" id="MBT1137173.1"/>
    </source>
</evidence>
<keyword evidence="2" id="KW-1185">Reference proteome</keyword>
<proteinExistence type="predicted"/>
<dbReference type="RefSeq" id="WP_338816424.1">
    <property type="nucleotide sequence ID" value="NZ_CP147647.1"/>
</dbReference>
<evidence type="ECO:0000313" key="2">
    <source>
        <dbReference type="Proteomes" id="UP000694640"/>
    </source>
</evidence>
<sequence>MKVMFASAGLLTLGQSKTLLPVKLTSVLRNNSARALSATSGLNTVR</sequence>
<gene>
    <name evidence="1" type="ORF">JKL17_03325</name>
</gene>
<accession>A0ABS5UF53</accession>
<organism evidence="1 2">
    <name type="scientific">Lactiplantibacillus argentoratensis</name>
    <dbReference type="NCBI Taxonomy" id="271881"/>
    <lineage>
        <taxon>Bacteria</taxon>
        <taxon>Bacillati</taxon>
        <taxon>Bacillota</taxon>
        <taxon>Bacilli</taxon>
        <taxon>Lactobacillales</taxon>
        <taxon>Lactobacillaceae</taxon>
        <taxon>Lactiplantibacillus</taxon>
    </lineage>
</organism>
<reference evidence="1 2" key="1">
    <citation type="submission" date="2021-01" db="EMBL/GenBank/DDBJ databases">
        <title>High-quality draft genome sequence data of six Lactiplantibacillus plantarum subsp. argentoratensis strains isolated from various Greek sourdoughs.</title>
        <authorList>
            <person name="Syrokou M.K."/>
            <person name="Paramithiotis S."/>
            <person name="Skandamis P.N."/>
            <person name="Drosinos E.H."/>
            <person name="Bosnea L."/>
            <person name="Mataragas M."/>
        </authorList>
    </citation>
    <scope>NUCLEOTIDE SEQUENCE [LARGE SCALE GENOMIC DNA]</scope>
    <source>
        <strain evidence="1 2">LQC 2520</strain>
    </source>
</reference>
<name>A0ABS5UF53_9LACO</name>
<dbReference type="EMBL" id="JAEQMM010000003">
    <property type="protein sequence ID" value="MBT1137173.1"/>
    <property type="molecule type" value="Genomic_DNA"/>
</dbReference>
<comment type="caution">
    <text evidence="1">The sequence shown here is derived from an EMBL/GenBank/DDBJ whole genome shotgun (WGS) entry which is preliminary data.</text>
</comment>
<dbReference type="Proteomes" id="UP000694640">
    <property type="component" value="Unassembled WGS sequence"/>
</dbReference>